<evidence type="ECO:0000313" key="2">
    <source>
        <dbReference type="Proteomes" id="UP001163046"/>
    </source>
</evidence>
<dbReference type="EMBL" id="MU828057">
    <property type="protein sequence ID" value="KAJ7310742.1"/>
    <property type="molecule type" value="Genomic_DNA"/>
</dbReference>
<organism evidence="1 2">
    <name type="scientific">Desmophyllum pertusum</name>
    <dbReference type="NCBI Taxonomy" id="174260"/>
    <lineage>
        <taxon>Eukaryota</taxon>
        <taxon>Metazoa</taxon>
        <taxon>Cnidaria</taxon>
        <taxon>Anthozoa</taxon>
        <taxon>Hexacorallia</taxon>
        <taxon>Scleractinia</taxon>
        <taxon>Caryophylliina</taxon>
        <taxon>Caryophylliidae</taxon>
        <taxon>Desmophyllum</taxon>
    </lineage>
</organism>
<name>A0A9W9Y6J0_9CNID</name>
<reference evidence="1" key="1">
    <citation type="submission" date="2023-01" db="EMBL/GenBank/DDBJ databases">
        <title>Genome assembly of the deep-sea coral Lophelia pertusa.</title>
        <authorList>
            <person name="Herrera S."/>
            <person name="Cordes E."/>
        </authorList>
    </citation>
    <scope>NUCLEOTIDE SEQUENCE</scope>
    <source>
        <strain evidence="1">USNM1676648</strain>
        <tissue evidence="1">Polyp</tissue>
    </source>
</reference>
<dbReference type="Proteomes" id="UP001163046">
    <property type="component" value="Unassembled WGS sequence"/>
</dbReference>
<keyword evidence="2" id="KW-1185">Reference proteome</keyword>
<evidence type="ECO:0000313" key="1">
    <source>
        <dbReference type="EMBL" id="KAJ7310742.1"/>
    </source>
</evidence>
<gene>
    <name evidence="1" type="ORF">OS493_040048</name>
</gene>
<sequence length="119" mass="13425">KILWRKTHISSILVEDDEAVFPGRRDRAMECLTPSGSNKSPSHGGNTRILLSNKLARDQSQTEKGNLRSLDEVQDFRSLNSLGANREANEDTHPVLIKFARSVCCSRLVQDFDLQEVMK</sequence>
<proteinExistence type="predicted"/>
<feature type="non-terminal residue" evidence="1">
    <location>
        <position position="1"/>
    </location>
</feature>
<dbReference type="AlphaFoldDB" id="A0A9W9Y6J0"/>
<comment type="caution">
    <text evidence="1">The sequence shown here is derived from an EMBL/GenBank/DDBJ whole genome shotgun (WGS) entry which is preliminary data.</text>
</comment>
<protein>
    <submittedName>
        <fullName evidence="1">Uncharacterized protein</fullName>
    </submittedName>
</protein>
<accession>A0A9W9Y6J0</accession>